<gene>
    <name evidence="1" type="ORF">EAI_14567</name>
</gene>
<organism evidence="2">
    <name type="scientific">Harpegnathos saltator</name>
    <name type="common">Jerdon's jumping ant</name>
    <dbReference type="NCBI Taxonomy" id="610380"/>
    <lineage>
        <taxon>Eukaryota</taxon>
        <taxon>Metazoa</taxon>
        <taxon>Ecdysozoa</taxon>
        <taxon>Arthropoda</taxon>
        <taxon>Hexapoda</taxon>
        <taxon>Insecta</taxon>
        <taxon>Pterygota</taxon>
        <taxon>Neoptera</taxon>
        <taxon>Endopterygota</taxon>
        <taxon>Hymenoptera</taxon>
        <taxon>Apocrita</taxon>
        <taxon>Aculeata</taxon>
        <taxon>Formicoidea</taxon>
        <taxon>Formicidae</taxon>
        <taxon>Ponerinae</taxon>
        <taxon>Ponerini</taxon>
        <taxon>Harpegnathos</taxon>
    </lineage>
</organism>
<dbReference type="EMBL" id="GL453303">
    <property type="protein sequence ID" value="EFN76242.1"/>
    <property type="molecule type" value="Genomic_DNA"/>
</dbReference>
<name>E2C743_HARSA</name>
<proteinExistence type="predicted"/>
<accession>E2C743</accession>
<dbReference type="InParanoid" id="E2C743"/>
<keyword evidence="2" id="KW-1185">Reference proteome</keyword>
<evidence type="ECO:0000313" key="1">
    <source>
        <dbReference type="EMBL" id="EFN76242.1"/>
    </source>
</evidence>
<reference evidence="1 2" key="1">
    <citation type="journal article" date="2010" name="Science">
        <title>Genomic comparison of the ants Camponotus floridanus and Harpegnathos saltator.</title>
        <authorList>
            <person name="Bonasio R."/>
            <person name="Zhang G."/>
            <person name="Ye C."/>
            <person name="Mutti N.S."/>
            <person name="Fang X."/>
            <person name="Qin N."/>
            <person name="Donahue G."/>
            <person name="Yang P."/>
            <person name="Li Q."/>
            <person name="Li C."/>
            <person name="Zhang P."/>
            <person name="Huang Z."/>
            <person name="Berger S.L."/>
            <person name="Reinberg D."/>
            <person name="Wang J."/>
            <person name="Liebig J."/>
        </authorList>
    </citation>
    <scope>NUCLEOTIDE SEQUENCE [LARGE SCALE GENOMIC DNA]</scope>
    <source>
        <strain evidence="1 2">R22 G/1</strain>
    </source>
</reference>
<dbReference type="AlphaFoldDB" id="E2C743"/>
<dbReference type="OrthoDB" id="5405561at2759"/>
<dbReference type="STRING" id="610380.E2C743"/>
<dbReference type="Proteomes" id="UP000008237">
    <property type="component" value="Unassembled WGS sequence"/>
</dbReference>
<evidence type="ECO:0000313" key="2">
    <source>
        <dbReference type="Proteomes" id="UP000008237"/>
    </source>
</evidence>
<sequence length="72" mass="7888">MVLSSVLSNSSLPLCLRHLVRLTSTADFVRSRFLRTLPPTILTEVLGRKDKGKSFGKDATAGSDLQGVHNFM</sequence>
<protein>
    <submittedName>
        <fullName evidence="1">Uncharacterized protein</fullName>
    </submittedName>
</protein>